<evidence type="ECO:0000256" key="1">
    <source>
        <dbReference type="SAM" id="Coils"/>
    </source>
</evidence>
<dbReference type="OrthoDB" id="9451547at2759"/>
<evidence type="ECO:0000256" key="2">
    <source>
        <dbReference type="SAM" id="MobiDB-lite"/>
    </source>
</evidence>
<dbReference type="GO" id="GO:0005634">
    <property type="term" value="C:nucleus"/>
    <property type="evidence" value="ECO:0007669"/>
    <property type="project" value="TreeGrafter"/>
</dbReference>
<dbReference type="SUPFAM" id="SSF54695">
    <property type="entry name" value="POZ domain"/>
    <property type="match status" value="1"/>
</dbReference>
<dbReference type="EMBL" id="PDNA01000163">
    <property type="protein sequence ID" value="PGH07942.1"/>
    <property type="molecule type" value="Genomic_DNA"/>
</dbReference>
<comment type="caution">
    <text evidence="3">The sequence shown here is derived from an EMBL/GenBank/DDBJ whole genome shotgun (WGS) entry which is preliminary data.</text>
</comment>
<dbReference type="GO" id="GO:0003723">
    <property type="term" value="F:RNA binding"/>
    <property type="evidence" value="ECO:0007669"/>
    <property type="project" value="TreeGrafter"/>
</dbReference>
<sequence length="779" mass="84649">MDALCGPSNALQNFQKHTSVDRTLQQDRLLSRQLPAQGFRTQNHNEGVLDPEFAAFEAGFSGPPLQDANHTGPLLQPRHQQSVPFGPAESPAWASDFQGLHISGPAHPITQSKPSAQAQLQHQGPRGWQDQFMRQQSQPVSQQPAFQPAFNHGPAIGSMAYSGMNTFAPQYESGQIAQPVQADAEETFDESAFEAAFAEARAEVEKLENTIPIEQETEEETVFPVGVTETVRIGSDNIPAHVDGINESDELAKTAGQLLDSVSHDQSDKFKQSNFLALMRQLRDREVTVEGDELRQMVQPLHPGGPFYPEQKTSRSVPQAGTSAPDSASSPTRAVLFRARHTPSIVEDDDDSYIAPPPHPPYSGPSSSSVPSPGPPPFSSLYSASLIDDNRIKDSVTETSAPCLPAFAPAPPFDDSPPFAPSAAAPPTPVVADTKAALSHDKKGDSSGKSAEDSEPPPPYTEEGSSPIESFTYVMAAAGGAASIITQVQQTAGPPLNSLGEIGGDEHITLDLRGTRFTLSRDELLTLPEFVLLSLFPNGLLPDGHMGSFHEGDVYPVDYDPASLQYMLDFFRTVAQSIPSSSPSPTASHEAEHNIDPMQGSARDMLQDRAGIIVLREDLDFYVIPPTADIEHPDMIEVKRAAGRALLKQDGIFSGLKKSDEAGTTEQHLIEMLTAGGFNHDDRWGHRAGEPNKAVVCSLALAKLRTDIRSDIANNNAVGMAQKLLLFWRKPARRCWWEGVELENIEGVEGKLKVWIRRVWTLEMVGHIYFSVLCRLPGI</sequence>
<feature type="region of interest" description="Disordered" evidence="2">
    <location>
        <begin position="99"/>
        <end position="119"/>
    </location>
</feature>
<dbReference type="AlphaFoldDB" id="A0A2B7XGV9"/>
<reference evidence="3 4" key="1">
    <citation type="submission" date="2017-10" db="EMBL/GenBank/DDBJ databases">
        <title>Comparative genomics in systemic dimorphic fungi from Ajellomycetaceae.</title>
        <authorList>
            <person name="Munoz J.F."/>
            <person name="Mcewen J.G."/>
            <person name="Clay O.K."/>
            <person name="Cuomo C.A."/>
        </authorList>
    </citation>
    <scope>NUCLEOTIDE SEQUENCE [LARGE SCALE GENOMIC DNA]</scope>
    <source>
        <strain evidence="3 4">UAMH7299</strain>
    </source>
</reference>
<feature type="compositionally biased region" description="Polar residues" evidence="2">
    <location>
        <begin position="314"/>
        <end position="332"/>
    </location>
</feature>
<dbReference type="Gene3D" id="6.10.280.230">
    <property type="match status" value="1"/>
</dbReference>
<feature type="compositionally biased region" description="Pro residues" evidence="2">
    <location>
        <begin position="408"/>
        <end position="429"/>
    </location>
</feature>
<gene>
    <name evidence="3" type="ORF">AJ80_07923</name>
</gene>
<feature type="region of interest" description="Disordered" evidence="2">
    <location>
        <begin position="407"/>
        <end position="466"/>
    </location>
</feature>
<dbReference type="InterPro" id="IPR011333">
    <property type="entry name" value="SKP1/BTB/POZ_sf"/>
</dbReference>
<organism evidence="3 4">
    <name type="scientific">Polytolypa hystricis (strain UAMH7299)</name>
    <dbReference type="NCBI Taxonomy" id="1447883"/>
    <lineage>
        <taxon>Eukaryota</taxon>
        <taxon>Fungi</taxon>
        <taxon>Dikarya</taxon>
        <taxon>Ascomycota</taxon>
        <taxon>Pezizomycotina</taxon>
        <taxon>Eurotiomycetes</taxon>
        <taxon>Eurotiomycetidae</taxon>
        <taxon>Onygenales</taxon>
        <taxon>Onygenales incertae sedis</taxon>
        <taxon>Polytolypa</taxon>
    </lineage>
</organism>
<feature type="region of interest" description="Disordered" evidence="2">
    <location>
        <begin position="345"/>
        <end position="383"/>
    </location>
</feature>
<name>A0A2B7XGV9_POLH7</name>
<protein>
    <submittedName>
        <fullName evidence="3">Uncharacterized protein</fullName>
    </submittedName>
</protein>
<keyword evidence="4" id="KW-1185">Reference proteome</keyword>
<dbReference type="STRING" id="1447883.A0A2B7XGV9"/>
<evidence type="ECO:0000313" key="3">
    <source>
        <dbReference type="EMBL" id="PGH07942.1"/>
    </source>
</evidence>
<feature type="region of interest" description="Disordered" evidence="2">
    <location>
        <begin position="298"/>
        <end position="332"/>
    </location>
</feature>
<dbReference type="Proteomes" id="UP000224634">
    <property type="component" value="Unassembled WGS sequence"/>
</dbReference>
<feature type="coiled-coil region" evidence="1">
    <location>
        <begin position="190"/>
        <end position="217"/>
    </location>
</feature>
<accession>A0A2B7XGV9</accession>
<dbReference type="PANTHER" id="PTHR13384:SF16">
    <property type="entry name" value="GROWTH REGULATION PROTEIN"/>
    <property type="match status" value="1"/>
</dbReference>
<dbReference type="PANTHER" id="PTHR13384">
    <property type="entry name" value="G PATCH DOMAIN-CONTAINING PROTEIN 1"/>
    <property type="match status" value="1"/>
</dbReference>
<feature type="compositionally biased region" description="Polar residues" evidence="2">
    <location>
        <begin position="109"/>
        <end position="119"/>
    </location>
</feature>
<evidence type="ECO:0000313" key="4">
    <source>
        <dbReference type="Proteomes" id="UP000224634"/>
    </source>
</evidence>
<keyword evidence="1" id="KW-0175">Coiled coil</keyword>
<feature type="compositionally biased region" description="Basic and acidic residues" evidence="2">
    <location>
        <begin position="438"/>
        <end position="452"/>
    </location>
</feature>
<proteinExistence type="predicted"/>